<comment type="caution">
    <text evidence="3">The sequence shown here is derived from an EMBL/GenBank/DDBJ whole genome shotgun (WGS) entry which is preliminary data.</text>
</comment>
<feature type="compositionally biased region" description="Basic and acidic residues" evidence="2">
    <location>
        <begin position="104"/>
        <end position="125"/>
    </location>
</feature>
<protein>
    <submittedName>
        <fullName evidence="3">Uncharacterized protein</fullName>
    </submittedName>
</protein>
<dbReference type="Proteomes" id="UP001152797">
    <property type="component" value="Unassembled WGS sequence"/>
</dbReference>
<reference evidence="3" key="1">
    <citation type="submission" date="2022-10" db="EMBL/GenBank/DDBJ databases">
        <authorList>
            <person name="Chen Y."/>
            <person name="Dougan E. K."/>
            <person name="Chan C."/>
            <person name="Rhodes N."/>
            <person name="Thang M."/>
        </authorList>
    </citation>
    <scope>NUCLEOTIDE SEQUENCE</scope>
</reference>
<dbReference type="EMBL" id="CAMXCT010000529">
    <property type="protein sequence ID" value="CAI3980000.1"/>
    <property type="molecule type" value="Genomic_DNA"/>
</dbReference>
<reference evidence="4" key="2">
    <citation type="submission" date="2024-04" db="EMBL/GenBank/DDBJ databases">
        <authorList>
            <person name="Chen Y."/>
            <person name="Shah S."/>
            <person name="Dougan E. K."/>
            <person name="Thang M."/>
            <person name="Chan C."/>
        </authorList>
    </citation>
    <scope>NUCLEOTIDE SEQUENCE [LARGE SCALE GENOMIC DNA]</scope>
</reference>
<dbReference type="EMBL" id="CAMXCT030000529">
    <property type="protein sequence ID" value="CAL4767312.1"/>
    <property type="molecule type" value="Genomic_DNA"/>
</dbReference>
<dbReference type="AlphaFoldDB" id="A0A9P1FMP0"/>
<feature type="coiled-coil region" evidence="1">
    <location>
        <begin position="265"/>
        <end position="292"/>
    </location>
</feature>
<evidence type="ECO:0000256" key="1">
    <source>
        <dbReference type="SAM" id="Coils"/>
    </source>
</evidence>
<feature type="compositionally biased region" description="Basic and acidic residues" evidence="2">
    <location>
        <begin position="1"/>
        <end position="17"/>
    </location>
</feature>
<accession>A0A9P1FMP0</accession>
<organism evidence="3">
    <name type="scientific">Cladocopium goreaui</name>
    <dbReference type="NCBI Taxonomy" id="2562237"/>
    <lineage>
        <taxon>Eukaryota</taxon>
        <taxon>Sar</taxon>
        <taxon>Alveolata</taxon>
        <taxon>Dinophyceae</taxon>
        <taxon>Suessiales</taxon>
        <taxon>Symbiodiniaceae</taxon>
        <taxon>Cladocopium</taxon>
    </lineage>
</organism>
<gene>
    <name evidence="3" type="ORF">C1SCF055_LOCUS7915</name>
</gene>
<feature type="compositionally biased region" description="Pro residues" evidence="2">
    <location>
        <begin position="84"/>
        <end position="98"/>
    </location>
</feature>
<feature type="region of interest" description="Disordered" evidence="2">
    <location>
        <begin position="70"/>
        <end position="125"/>
    </location>
</feature>
<feature type="region of interest" description="Disordered" evidence="2">
    <location>
        <begin position="1"/>
        <end position="44"/>
    </location>
</feature>
<name>A0A9P1FMP0_9DINO</name>
<proteinExistence type="predicted"/>
<keyword evidence="1" id="KW-0175">Coiled coil</keyword>
<evidence type="ECO:0000313" key="5">
    <source>
        <dbReference type="Proteomes" id="UP001152797"/>
    </source>
</evidence>
<evidence type="ECO:0000313" key="4">
    <source>
        <dbReference type="EMBL" id="CAL1133375.1"/>
    </source>
</evidence>
<evidence type="ECO:0000313" key="3">
    <source>
        <dbReference type="EMBL" id="CAI3980000.1"/>
    </source>
</evidence>
<sequence length="298" mass="33587">MCHEDKTFDPNDRETTRDSAVPRPSQSEALDTPEIPSSDAVRGRAGEVVVDSVFDDDDAVDASFLTTMEDQVDLTHDDGQSAPVTPPVGPMQLPPTPRQPHSTRTHEGQGDAEHEVKKAKVGEQKKQRINQLMQQHESMIRVVKVGTDEFATMDDYSTELDINVDVPDDELWRDEDQVQFGEVPDALWSNLPLDRPPPTPEPWVDQLADDEIEIQRMWSECLESGSNDADYDVTLAPLDIKDAFLQVPQEEIVGVSLYGKELVIKRQLEQRINELNQRVEFAEGLADRNKADLRDETM</sequence>
<dbReference type="EMBL" id="CAMXCT020000529">
    <property type="protein sequence ID" value="CAL1133375.1"/>
    <property type="molecule type" value="Genomic_DNA"/>
</dbReference>
<keyword evidence="5" id="KW-1185">Reference proteome</keyword>
<evidence type="ECO:0000256" key="2">
    <source>
        <dbReference type="SAM" id="MobiDB-lite"/>
    </source>
</evidence>